<evidence type="ECO:0000256" key="1">
    <source>
        <dbReference type="SAM" id="MobiDB-lite"/>
    </source>
</evidence>
<evidence type="ECO:0000313" key="4">
    <source>
        <dbReference type="Proteomes" id="UP001519331"/>
    </source>
</evidence>
<feature type="compositionally biased region" description="Acidic residues" evidence="1">
    <location>
        <begin position="224"/>
        <end position="243"/>
    </location>
</feature>
<proteinExistence type="predicted"/>
<accession>A0ABS4T4U6</accession>
<keyword evidence="2" id="KW-1133">Transmembrane helix</keyword>
<feature type="transmembrane region" description="Helical" evidence="2">
    <location>
        <begin position="119"/>
        <end position="143"/>
    </location>
</feature>
<feature type="transmembrane region" description="Helical" evidence="2">
    <location>
        <begin position="77"/>
        <end position="98"/>
    </location>
</feature>
<keyword evidence="2" id="KW-0472">Membrane</keyword>
<comment type="caution">
    <text evidence="3">The sequence shown here is derived from an EMBL/GenBank/DDBJ whole genome shotgun (WGS) entry which is preliminary data.</text>
</comment>
<protein>
    <submittedName>
        <fullName evidence="3">Uncharacterized protein</fullName>
    </submittedName>
</protein>
<dbReference type="EMBL" id="JAGINX010000001">
    <property type="protein sequence ID" value="MBP2319488.1"/>
    <property type="molecule type" value="Genomic_DNA"/>
</dbReference>
<organism evidence="3 4">
    <name type="scientific">Nesterenkonia lacusekhoensis</name>
    <dbReference type="NCBI Taxonomy" id="150832"/>
    <lineage>
        <taxon>Bacteria</taxon>
        <taxon>Bacillati</taxon>
        <taxon>Actinomycetota</taxon>
        <taxon>Actinomycetes</taxon>
        <taxon>Micrococcales</taxon>
        <taxon>Micrococcaceae</taxon>
        <taxon>Nesterenkonia</taxon>
    </lineage>
</organism>
<dbReference type="Proteomes" id="UP001519331">
    <property type="component" value="Unassembled WGS sequence"/>
</dbReference>
<evidence type="ECO:0000256" key="2">
    <source>
        <dbReference type="SAM" id="Phobius"/>
    </source>
</evidence>
<keyword evidence="2" id="KW-0812">Transmembrane</keyword>
<keyword evidence="4" id="KW-1185">Reference proteome</keyword>
<reference evidence="3 4" key="1">
    <citation type="submission" date="2021-03" db="EMBL/GenBank/DDBJ databases">
        <title>Sequencing the genomes of 1000 actinobacteria strains.</title>
        <authorList>
            <person name="Klenk H.-P."/>
        </authorList>
    </citation>
    <scope>NUCLEOTIDE SEQUENCE [LARGE SCALE GENOMIC DNA]</scope>
    <source>
        <strain evidence="3 4">DSM 12544</strain>
    </source>
</reference>
<sequence length="272" mass="30199">MTVYRQEDERANWLIQHEITWTQSDRRQAQRLKRKAAKLAQKEAGAADSSFHEARIPWFPARFIAHGDDPKEQFARIMTLVLIIAPAMVLLAGPAMLLAKGLYAVSWLVLPPKGRRILWWPWLVASTAVGVVGYFALSLLGLFDRWLYLEPRFPLVFIDYGVLVWQYGWVQLALGLALVAWIVRCTGWPGVKKQEAAALPTMPESAAAPSTVPALPAVEKTTGELEDPDDEDFVEVVDDETPEPAEAAPHDSEHSLVPVLPAGNDKKEASDG</sequence>
<evidence type="ECO:0000313" key="3">
    <source>
        <dbReference type="EMBL" id="MBP2319488.1"/>
    </source>
</evidence>
<feature type="transmembrane region" description="Helical" evidence="2">
    <location>
        <begin position="163"/>
        <end position="183"/>
    </location>
</feature>
<name>A0ABS4T4U6_9MICC</name>
<gene>
    <name evidence="3" type="ORF">JOF45_002507</name>
</gene>
<feature type="region of interest" description="Disordered" evidence="1">
    <location>
        <begin position="218"/>
        <end position="272"/>
    </location>
</feature>
<dbReference type="RefSeq" id="WP_210050911.1">
    <property type="nucleotide sequence ID" value="NZ_JAGINX010000001.1"/>
</dbReference>